<feature type="region of interest" description="Disordered" evidence="1">
    <location>
        <begin position="135"/>
        <end position="165"/>
    </location>
</feature>
<feature type="region of interest" description="Disordered" evidence="1">
    <location>
        <begin position="91"/>
        <end position="112"/>
    </location>
</feature>
<protein>
    <submittedName>
        <fullName evidence="2">Uncharacterized protein</fullName>
    </submittedName>
</protein>
<proteinExistence type="predicted"/>
<feature type="region of interest" description="Disordered" evidence="1">
    <location>
        <begin position="19"/>
        <end position="60"/>
    </location>
</feature>
<gene>
    <name evidence="2" type="ORF">D5F01_LYC11828</name>
</gene>
<dbReference type="AlphaFoldDB" id="A0A6G0IFR4"/>
<keyword evidence="3" id="KW-1185">Reference proteome</keyword>
<dbReference type="EMBL" id="REGW02000011">
    <property type="protein sequence ID" value="KAE8290111.1"/>
    <property type="molecule type" value="Genomic_DNA"/>
</dbReference>
<accession>A0A6G0IFR4</accession>
<evidence type="ECO:0000313" key="2">
    <source>
        <dbReference type="EMBL" id="KAE8290111.1"/>
    </source>
</evidence>
<feature type="compositionally biased region" description="Low complexity" evidence="1">
    <location>
        <begin position="148"/>
        <end position="165"/>
    </location>
</feature>
<name>A0A6G0IFR4_LARCR</name>
<evidence type="ECO:0000256" key="1">
    <source>
        <dbReference type="SAM" id="MobiDB-lite"/>
    </source>
</evidence>
<comment type="caution">
    <text evidence="2">The sequence shown here is derived from an EMBL/GenBank/DDBJ whole genome shotgun (WGS) entry which is preliminary data.</text>
</comment>
<evidence type="ECO:0000313" key="3">
    <source>
        <dbReference type="Proteomes" id="UP000424527"/>
    </source>
</evidence>
<organism evidence="2 3">
    <name type="scientific">Larimichthys crocea</name>
    <name type="common">Large yellow croaker</name>
    <name type="synonym">Pseudosciaena crocea</name>
    <dbReference type="NCBI Taxonomy" id="215358"/>
    <lineage>
        <taxon>Eukaryota</taxon>
        <taxon>Metazoa</taxon>
        <taxon>Chordata</taxon>
        <taxon>Craniata</taxon>
        <taxon>Vertebrata</taxon>
        <taxon>Euteleostomi</taxon>
        <taxon>Actinopterygii</taxon>
        <taxon>Neopterygii</taxon>
        <taxon>Teleostei</taxon>
        <taxon>Neoteleostei</taxon>
        <taxon>Acanthomorphata</taxon>
        <taxon>Eupercaria</taxon>
        <taxon>Sciaenidae</taxon>
        <taxon>Larimichthys</taxon>
    </lineage>
</organism>
<dbReference type="Proteomes" id="UP000424527">
    <property type="component" value="Unassembled WGS sequence"/>
</dbReference>
<feature type="region of interest" description="Disordered" evidence="1">
    <location>
        <begin position="181"/>
        <end position="215"/>
    </location>
</feature>
<reference evidence="2 3" key="1">
    <citation type="submission" date="2019-07" db="EMBL/GenBank/DDBJ databases">
        <title>Chromosome genome assembly for large yellow croaker.</title>
        <authorList>
            <person name="Xiao S."/>
        </authorList>
    </citation>
    <scope>NUCLEOTIDE SEQUENCE [LARGE SCALE GENOMIC DNA]</scope>
    <source>
        <strain evidence="2">JMULYC20181020</strain>
        <tissue evidence="2">Muscle</tissue>
    </source>
</reference>
<sequence length="215" mass="22860">MTMGLVALEEIVMGSRTRQRLPRARVNSPNHPPGTWSPDSWGGGGAVGLTSATGCRDGEPRRINQDCEAAERGGGAQIVMSSYNNITTSTLSSSLSLDGKGSPVNNNNNKEEWGLGSDAFPCCQEMSPMDDRLQAGMSSVQPGLDGHLPLLHSKHNNSSSSSSQDRLLLDLSSRAAFLDSGSLEYSDNDGNNAGPLFERRRGRGPTAPDTATARW</sequence>